<dbReference type="Proteomes" id="UP000192796">
    <property type="component" value="Unassembled WGS sequence"/>
</dbReference>
<gene>
    <name evidence="1" type="ORF">A3860_24080</name>
</gene>
<sequence length="135" mass="15237">MISTTHATREVMRESDRDVYNTATGTHTRIFDLYMTEANGHYVNTLHYIHLFDPIFTDTVNQLITGQLGSAFSEEADEKKWNRINSSADTGGELGILVANGSITINYTGHKERSTFTIELLKNLIKDIDERLQGI</sequence>
<protein>
    <submittedName>
        <fullName evidence="1">Uncharacterized protein</fullName>
    </submittedName>
</protein>
<dbReference type="AlphaFoldDB" id="A0A1V9FYV8"/>
<name>A0A1V9FYV8_9BACT</name>
<dbReference type="OrthoDB" id="9834833at2"/>
<accession>A0A1V9FYV8</accession>
<reference evidence="1 2" key="1">
    <citation type="submission" date="2016-03" db="EMBL/GenBank/DDBJ databases">
        <title>Niastella vici sp. nov., isolated from farmland soil.</title>
        <authorList>
            <person name="Chen L."/>
            <person name="Wang D."/>
            <person name="Yang S."/>
            <person name="Wang G."/>
        </authorList>
    </citation>
    <scope>NUCLEOTIDE SEQUENCE [LARGE SCALE GENOMIC DNA]</scope>
    <source>
        <strain evidence="1 2">DJ57</strain>
    </source>
</reference>
<proteinExistence type="predicted"/>
<evidence type="ECO:0000313" key="1">
    <source>
        <dbReference type="EMBL" id="OQP63426.1"/>
    </source>
</evidence>
<dbReference type="STRING" id="1703345.A3860_24080"/>
<keyword evidence="2" id="KW-1185">Reference proteome</keyword>
<dbReference type="EMBL" id="LVYD01000045">
    <property type="protein sequence ID" value="OQP63426.1"/>
    <property type="molecule type" value="Genomic_DNA"/>
</dbReference>
<dbReference type="RefSeq" id="WP_081147689.1">
    <property type="nucleotide sequence ID" value="NZ_LVYD01000045.1"/>
</dbReference>
<comment type="caution">
    <text evidence="1">The sequence shown here is derived from an EMBL/GenBank/DDBJ whole genome shotgun (WGS) entry which is preliminary data.</text>
</comment>
<evidence type="ECO:0000313" key="2">
    <source>
        <dbReference type="Proteomes" id="UP000192796"/>
    </source>
</evidence>
<organism evidence="1 2">
    <name type="scientific">Niastella vici</name>
    <dbReference type="NCBI Taxonomy" id="1703345"/>
    <lineage>
        <taxon>Bacteria</taxon>
        <taxon>Pseudomonadati</taxon>
        <taxon>Bacteroidota</taxon>
        <taxon>Chitinophagia</taxon>
        <taxon>Chitinophagales</taxon>
        <taxon>Chitinophagaceae</taxon>
        <taxon>Niastella</taxon>
    </lineage>
</organism>